<evidence type="ECO:0000256" key="12">
    <source>
        <dbReference type="ARBA" id="ARBA00023136"/>
    </source>
</evidence>
<comment type="similarity">
    <text evidence="3 14 15">Belongs to the HemJ family.</text>
</comment>
<proteinExistence type="inferred from homology"/>
<dbReference type="RefSeq" id="WP_215818686.1">
    <property type="nucleotide sequence ID" value="NZ_JAGSOY010000008.1"/>
</dbReference>
<keyword evidence="12 14" id="KW-0472">Membrane</keyword>
<dbReference type="HAMAP" id="MF_02239">
    <property type="entry name" value="HemJ"/>
    <property type="match status" value="1"/>
</dbReference>
<evidence type="ECO:0000256" key="13">
    <source>
        <dbReference type="ARBA" id="ARBA00048390"/>
    </source>
</evidence>
<evidence type="ECO:0000256" key="10">
    <source>
        <dbReference type="ARBA" id="ARBA00023002"/>
    </source>
</evidence>
<feature type="transmembrane region" description="Helical" evidence="14">
    <location>
        <begin position="74"/>
        <end position="94"/>
    </location>
</feature>
<evidence type="ECO:0000256" key="11">
    <source>
        <dbReference type="ARBA" id="ARBA00023004"/>
    </source>
</evidence>
<reference evidence="16 17" key="1">
    <citation type="submission" date="2021-04" db="EMBL/GenBank/DDBJ databases">
        <authorList>
            <person name="Pira H."/>
            <person name="Risdian C."/>
            <person name="Wink J."/>
        </authorList>
    </citation>
    <scope>NUCLEOTIDE SEQUENCE [LARGE SCALE GENOMIC DNA]</scope>
    <source>
        <strain evidence="16 17">WH53</strain>
    </source>
</reference>
<dbReference type="PANTHER" id="PTHR40255">
    <property type="entry name" value="UPF0093 MEMBRANE PROTEIN SLR1790"/>
    <property type="match status" value="1"/>
</dbReference>
<keyword evidence="11 14" id="KW-0408">Iron</keyword>
<dbReference type="EC" id="1.3.99.-" evidence="14 15"/>
<keyword evidence="9 14" id="KW-1133">Transmembrane helix</keyword>
<organism evidence="16 17">
    <name type="scientific">Zooshikella harenae</name>
    <dbReference type="NCBI Taxonomy" id="2827238"/>
    <lineage>
        <taxon>Bacteria</taxon>
        <taxon>Pseudomonadati</taxon>
        <taxon>Pseudomonadota</taxon>
        <taxon>Gammaproteobacteria</taxon>
        <taxon>Oceanospirillales</taxon>
        <taxon>Zooshikellaceae</taxon>
        <taxon>Zooshikella</taxon>
    </lineage>
</organism>
<keyword evidence="17" id="KW-1185">Reference proteome</keyword>
<evidence type="ECO:0000256" key="5">
    <source>
        <dbReference type="ARBA" id="ARBA00022475"/>
    </source>
</evidence>
<feature type="transmembrane region" description="Helical" evidence="14">
    <location>
        <begin position="48"/>
        <end position="68"/>
    </location>
</feature>
<dbReference type="InterPro" id="IPR005265">
    <property type="entry name" value="HemJ-like"/>
</dbReference>
<evidence type="ECO:0000256" key="9">
    <source>
        <dbReference type="ARBA" id="ARBA00022989"/>
    </source>
</evidence>
<evidence type="ECO:0000256" key="15">
    <source>
        <dbReference type="PIRNR" id="PIRNR004638"/>
    </source>
</evidence>
<keyword evidence="5 14" id="KW-1003">Cell membrane</keyword>
<dbReference type="Pfam" id="PF03653">
    <property type="entry name" value="UPF0093"/>
    <property type="match status" value="1"/>
</dbReference>
<evidence type="ECO:0000256" key="3">
    <source>
        <dbReference type="ARBA" id="ARBA00006501"/>
    </source>
</evidence>
<comment type="catalytic activity">
    <reaction evidence="13 14 15">
        <text>protoporphyrinogen IX + 3 A = protoporphyrin IX + 3 AH2</text>
        <dbReference type="Rhea" id="RHEA:62000"/>
        <dbReference type="ChEBI" id="CHEBI:13193"/>
        <dbReference type="ChEBI" id="CHEBI:17499"/>
        <dbReference type="ChEBI" id="CHEBI:57306"/>
        <dbReference type="ChEBI" id="CHEBI:57307"/>
    </reaction>
</comment>
<name>A0ABS5ZC79_9GAMM</name>
<dbReference type="NCBIfam" id="TIGR00701">
    <property type="entry name" value="protoporphyrinogen oxidase HemJ"/>
    <property type="match status" value="1"/>
</dbReference>
<evidence type="ECO:0000313" key="16">
    <source>
        <dbReference type="EMBL" id="MBU2710517.1"/>
    </source>
</evidence>
<gene>
    <name evidence="16" type="primary">hemJ</name>
    <name evidence="16" type="ORF">KCG35_05555</name>
</gene>
<dbReference type="EMBL" id="JAGSOY010000008">
    <property type="protein sequence ID" value="MBU2710517.1"/>
    <property type="molecule type" value="Genomic_DNA"/>
</dbReference>
<evidence type="ECO:0000256" key="7">
    <source>
        <dbReference type="ARBA" id="ARBA00022692"/>
    </source>
</evidence>
<keyword evidence="10 14" id="KW-0560">Oxidoreductase</keyword>
<evidence type="ECO:0000256" key="6">
    <source>
        <dbReference type="ARBA" id="ARBA00022617"/>
    </source>
</evidence>
<dbReference type="PANTHER" id="PTHR40255:SF1">
    <property type="entry name" value="PROTOPORPHYRINOGEN IX OXIDASE"/>
    <property type="match status" value="1"/>
</dbReference>
<comment type="cofactor">
    <cofactor evidence="14 15">
        <name>heme b</name>
        <dbReference type="ChEBI" id="CHEBI:60344"/>
    </cofactor>
    <text evidence="14 15">Binds 1 heme b (iron(II)-protoporphyrin IX) group per subunit.</text>
</comment>
<feature type="transmembrane region" description="Helical" evidence="14">
    <location>
        <begin position="115"/>
        <end position="137"/>
    </location>
</feature>
<accession>A0ABS5ZC79</accession>
<feature type="binding site" description="axial binding residue" evidence="14">
    <location>
        <position position="8"/>
    </location>
    <ligand>
        <name>heme</name>
        <dbReference type="ChEBI" id="CHEBI:30413"/>
    </ligand>
    <ligandPart>
        <name>Fe</name>
        <dbReference type="ChEBI" id="CHEBI:18248"/>
    </ligandPart>
</feature>
<feature type="transmembrane region" description="Helical" evidence="14">
    <location>
        <begin position="6"/>
        <end position="27"/>
    </location>
</feature>
<dbReference type="Proteomes" id="UP000690515">
    <property type="component" value="Unassembled WGS sequence"/>
</dbReference>
<comment type="caution">
    <text evidence="16">The sequence shown here is derived from an EMBL/GenBank/DDBJ whole genome shotgun (WGS) entry which is preliminary data.</text>
</comment>
<protein>
    <recommendedName>
        <fullName evidence="4 14">Protoporphyrinogen IX oxidase</fullName>
        <shortName evidence="14">PPO</shortName>
        <ecNumber evidence="14 15">1.3.99.-</ecNumber>
    </recommendedName>
</protein>
<evidence type="ECO:0000256" key="8">
    <source>
        <dbReference type="ARBA" id="ARBA00022723"/>
    </source>
</evidence>
<dbReference type="PIRSF" id="PIRSF004638">
    <property type="entry name" value="UCP004638"/>
    <property type="match status" value="1"/>
</dbReference>
<evidence type="ECO:0000256" key="4">
    <source>
        <dbReference type="ARBA" id="ARBA00017504"/>
    </source>
</evidence>
<keyword evidence="7 14" id="KW-0812">Transmembrane</keyword>
<comment type="function">
    <text evidence="14 15">Catalyzes the oxidation of protoporphyrinogen IX to protoporphyrin IX.</text>
</comment>
<evidence type="ECO:0000256" key="14">
    <source>
        <dbReference type="HAMAP-Rule" id="MF_02239"/>
    </source>
</evidence>
<keyword evidence="6 14" id="KW-0349">Heme</keyword>
<comment type="pathway">
    <text evidence="2 14 15">Porphyrin-containing compound metabolism; protoporphyrin-IX biosynthesis; protoporphyrin-IX from protoporphyrinogen-IX: step 1/1.</text>
</comment>
<comment type="subcellular location">
    <subcellularLocation>
        <location evidence="1 14">Cell membrane</location>
        <topology evidence="1 14">Multi-pass membrane protein</topology>
    </subcellularLocation>
</comment>
<evidence type="ECO:0000256" key="2">
    <source>
        <dbReference type="ARBA" id="ARBA00005073"/>
    </source>
</evidence>
<feature type="binding site" description="axial binding residue" evidence="14">
    <location>
        <position position="84"/>
    </location>
    <ligand>
        <name>heme</name>
        <dbReference type="ChEBI" id="CHEBI:30413"/>
    </ligand>
    <ligandPart>
        <name>Fe</name>
        <dbReference type="ChEBI" id="CHEBI:18248"/>
    </ligandPart>
</feature>
<evidence type="ECO:0000256" key="1">
    <source>
        <dbReference type="ARBA" id="ARBA00004651"/>
    </source>
</evidence>
<comment type="subunit">
    <text evidence="14">Homodimer.</text>
</comment>
<sequence length="140" mass="16677">MLWIKALHLIAMVCWFAGLFYLPRLFVYHAMAEDMASQTYFKTMERKLYRGITTPAMIATLIFGIWLLSYNWQAYLQMGWIHAKLSLIVMLVIYHFTCGHFVKVFQNNKNKRDHVYYRFFNEIPVFLLIGIIILAVVRPF</sequence>
<evidence type="ECO:0000313" key="17">
    <source>
        <dbReference type="Proteomes" id="UP000690515"/>
    </source>
</evidence>
<keyword evidence="8 14" id="KW-0479">Metal-binding</keyword>